<comment type="subcellular location">
    <subcellularLocation>
        <location evidence="1">Membrane</location>
        <topology evidence="1">Single-pass membrane protein</topology>
    </subcellularLocation>
</comment>
<evidence type="ECO:0000256" key="6">
    <source>
        <dbReference type="SAM" id="Phobius"/>
    </source>
</evidence>
<evidence type="ECO:0000313" key="7">
    <source>
        <dbReference type="EMBL" id="WLR42706.1"/>
    </source>
</evidence>
<keyword evidence="8" id="KW-1185">Reference proteome</keyword>
<dbReference type="EMBL" id="CP129013">
    <property type="protein sequence ID" value="WLR42706.1"/>
    <property type="molecule type" value="Genomic_DNA"/>
</dbReference>
<organism evidence="7 8">
    <name type="scientific">Bacillus carboniphilus</name>
    <dbReference type="NCBI Taxonomy" id="86663"/>
    <lineage>
        <taxon>Bacteria</taxon>
        <taxon>Bacillati</taxon>
        <taxon>Bacillota</taxon>
        <taxon>Bacilli</taxon>
        <taxon>Bacillales</taxon>
        <taxon>Bacillaceae</taxon>
        <taxon>Bacillus</taxon>
    </lineage>
</organism>
<evidence type="ECO:0000256" key="4">
    <source>
        <dbReference type="ARBA" id="ARBA00022989"/>
    </source>
</evidence>
<protein>
    <submittedName>
        <fullName evidence="7">Sporulation protein YjcZ</fullName>
    </submittedName>
</protein>
<accession>A0ABY9JYK3</accession>
<gene>
    <name evidence="7" type="primary">yjcZ</name>
    <name evidence="7" type="ORF">LC087_00165</name>
</gene>
<evidence type="ECO:0000256" key="5">
    <source>
        <dbReference type="ARBA" id="ARBA00023136"/>
    </source>
</evidence>
<dbReference type="InterPro" id="IPR010070">
    <property type="entry name" value="YjcZ-like"/>
</dbReference>
<dbReference type="Pfam" id="PF09680">
    <property type="entry name" value="YjcZ_2"/>
    <property type="match status" value="1"/>
</dbReference>
<evidence type="ECO:0000256" key="1">
    <source>
        <dbReference type="ARBA" id="ARBA00004167"/>
    </source>
</evidence>
<keyword evidence="4 6" id="KW-1133">Transmembrane helix</keyword>
<sequence length="34" mass="3446">MSEPVAGLGTGLAFIIVVFVLLVIVGCVCTGGYF</sequence>
<reference evidence="7 8" key="1">
    <citation type="submission" date="2023-06" db="EMBL/GenBank/DDBJ databases">
        <title>Five Gram-positive bacteria isolated from mangrove sediments in Shenzhen, Guangdong, China.</title>
        <authorList>
            <person name="Yu S."/>
            <person name="Zheng W."/>
            <person name="Huang Y."/>
        </authorList>
    </citation>
    <scope>NUCLEOTIDE SEQUENCE [LARGE SCALE GENOMIC DNA]</scope>
    <source>
        <strain evidence="7 8">SaN35-3</strain>
    </source>
</reference>
<name>A0ABY9JYK3_9BACI</name>
<evidence type="ECO:0000256" key="2">
    <source>
        <dbReference type="ARBA" id="ARBA00010221"/>
    </source>
</evidence>
<proteinExistence type="inferred from homology"/>
<evidence type="ECO:0000313" key="8">
    <source>
        <dbReference type="Proteomes" id="UP001197974"/>
    </source>
</evidence>
<keyword evidence="5 6" id="KW-0472">Membrane</keyword>
<dbReference type="RefSeq" id="WP_226539476.1">
    <property type="nucleotide sequence ID" value="NZ_CP129013.1"/>
</dbReference>
<feature type="transmembrane region" description="Helical" evidence="6">
    <location>
        <begin position="12"/>
        <end position="33"/>
    </location>
</feature>
<keyword evidence="3 6" id="KW-0812">Transmembrane</keyword>
<evidence type="ECO:0000256" key="3">
    <source>
        <dbReference type="ARBA" id="ARBA00022692"/>
    </source>
</evidence>
<dbReference type="Proteomes" id="UP001197974">
    <property type="component" value="Chromosome"/>
</dbReference>
<comment type="similarity">
    <text evidence="2">Belongs to the SscA family.</text>
</comment>